<keyword evidence="5 6" id="KW-0460">Magnesium</keyword>
<gene>
    <name evidence="8" type="ORF">DL240_11855</name>
</gene>
<dbReference type="GO" id="GO:0008934">
    <property type="term" value="F:inositol monophosphate 1-phosphatase activity"/>
    <property type="evidence" value="ECO:0007669"/>
    <property type="project" value="InterPro"/>
</dbReference>
<reference evidence="8 9" key="1">
    <citation type="submission" date="2018-05" db="EMBL/GenBank/DDBJ databases">
        <title>Lujinxingia marina gen. nov. sp. nov., a new facultative anaerobic member of the class Deltaproteobacteria, and proposal of Lujinxingaceae fam. nov.</title>
        <authorList>
            <person name="Li C.-M."/>
        </authorList>
    </citation>
    <scope>NUCLEOTIDE SEQUENCE [LARGE SCALE GENOMIC DNA]</scope>
    <source>
        <strain evidence="8 9">B210</strain>
    </source>
</reference>
<evidence type="ECO:0000313" key="9">
    <source>
        <dbReference type="Proteomes" id="UP000249169"/>
    </source>
</evidence>
<name>A0A328C4N0_9DELT</name>
<dbReference type="PANTHER" id="PTHR20854">
    <property type="entry name" value="INOSITOL MONOPHOSPHATASE"/>
    <property type="match status" value="1"/>
</dbReference>
<dbReference type="PRINTS" id="PR00377">
    <property type="entry name" value="IMPHPHTASES"/>
</dbReference>
<dbReference type="OrthoDB" id="9785695at2"/>
<dbReference type="Pfam" id="PF00459">
    <property type="entry name" value="Inositol_P"/>
    <property type="match status" value="1"/>
</dbReference>
<dbReference type="EMBL" id="QHKO01000005">
    <property type="protein sequence ID" value="RAL21545.1"/>
    <property type="molecule type" value="Genomic_DNA"/>
</dbReference>
<dbReference type="GO" id="GO:0046872">
    <property type="term" value="F:metal ion binding"/>
    <property type="evidence" value="ECO:0007669"/>
    <property type="project" value="UniProtKB-KW"/>
</dbReference>
<keyword evidence="3 6" id="KW-0479">Metal-binding</keyword>
<evidence type="ECO:0000256" key="2">
    <source>
        <dbReference type="ARBA" id="ARBA00001946"/>
    </source>
</evidence>
<dbReference type="FunFam" id="3.30.540.10:FF:000003">
    <property type="entry name" value="Inositol-1-monophosphatase"/>
    <property type="match status" value="1"/>
</dbReference>
<dbReference type="EC" id="3.1.3.25" evidence="7"/>
<dbReference type="Gene3D" id="3.40.190.80">
    <property type="match status" value="1"/>
</dbReference>
<dbReference type="AlphaFoldDB" id="A0A328C4N0"/>
<keyword evidence="4 7" id="KW-0378">Hydrolase</keyword>
<dbReference type="PANTHER" id="PTHR20854:SF4">
    <property type="entry name" value="INOSITOL-1-MONOPHOSPHATASE-RELATED"/>
    <property type="match status" value="1"/>
</dbReference>
<accession>A0A328C4N0</accession>
<feature type="binding site" evidence="6">
    <location>
        <position position="92"/>
    </location>
    <ligand>
        <name>Mg(2+)</name>
        <dbReference type="ChEBI" id="CHEBI:18420"/>
        <label>1</label>
        <note>catalytic</note>
    </ligand>
</feature>
<dbReference type="GO" id="GO:0007165">
    <property type="term" value="P:signal transduction"/>
    <property type="evidence" value="ECO:0007669"/>
    <property type="project" value="TreeGrafter"/>
</dbReference>
<sequence>MSFHQELRVAESIARQAGLHVLRERARHMEVSIKAPNDLVTNVDRSSEQLITAAIREHFPGDAILGEEYGVTPGEDASQNTGSRRWLIDPIDGTANFAMGIPLYCVSIALQVDGQTVVGVIYEPNRDELFSARRGMPALLNGEPIDVSSCDRVANAVLVTGFPSGRGEVFERAIEQFVHLTRSSRGVRRLGSAAIDLAYVACGRIDAFWEYGLSPWDTGAGYLLVECAGGKITDIEGAPYHVDGPSILASNGALHHELQNALRV</sequence>
<dbReference type="SUPFAM" id="SSF56655">
    <property type="entry name" value="Carbohydrate phosphatase"/>
    <property type="match status" value="1"/>
</dbReference>
<protein>
    <recommendedName>
        <fullName evidence="7">Inositol-1-monophosphatase</fullName>
        <ecNumber evidence="7">3.1.3.25</ecNumber>
    </recommendedName>
</protein>
<feature type="binding site" evidence="6">
    <location>
        <position position="217"/>
    </location>
    <ligand>
        <name>Mg(2+)</name>
        <dbReference type="ChEBI" id="CHEBI:18420"/>
        <label>1</label>
        <note>catalytic</note>
    </ligand>
</feature>
<evidence type="ECO:0000313" key="8">
    <source>
        <dbReference type="EMBL" id="RAL21545.1"/>
    </source>
</evidence>
<comment type="caution">
    <text evidence="8">The sequence shown here is derived from an EMBL/GenBank/DDBJ whole genome shotgun (WGS) entry which is preliminary data.</text>
</comment>
<comment type="cofactor">
    <cofactor evidence="2 6 7">
        <name>Mg(2+)</name>
        <dbReference type="ChEBI" id="CHEBI:18420"/>
    </cofactor>
</comment>
<dbReference type="InterPro" id="IPR000760">
    <property type="entry name" value="Inositol_monophosphatase-like"/>
</dbReference>
<dbReference type="PRINTS" id="PR01959">
    <property type="entry name" value="SBIMPHPHTASE"/>
</dbReference>
<dbReference type="CDD" id="cd01639">
    <property type="entry name" value="IMPase"/>
    <property type="match status" value="1"/>
</dbReference>
<dbReference type="Gene3D" id="3.30.540.10">
    <property type="entry name" value="Fructose-1,6-Bisphosphatase, subunit A, domain 1"/>
    <property type="match status" value="1"/>
</dbReference>
<comment type="catalytic activity">
    <reaction evidence="1 7">
        <text>a myo-inositol phosphate + H2O = myo-inositol + phosphate</text>
        <dbReference type="Rhea" id="RHEA:24056"/>
        <dbReference type="ChEBI" id="CHEBI:15377"/>
        <dbReference type="ChEBI" id="CHEBI:17268"/>
        <dbReference type="ChEBI" id="CHEBI:43474"/>
        <dbReference type="ChEBI" id="CHEBI:84139"/>
        <dbReference type="EC" id="3.1.3.25"/>
    </reaction>
</comment>
<feature type="binding site" evidence="6">
    <location>
        <position position="89"/>
    </location>
    <ligand>
        <name>Mg(2+)</name>
        <dbReference type="ChEBI" id="CHEBI:18420"/>
        <label>1</label>
        <note>catalytic</note>
    </ligand>
</feature>
<dbReference type="InterPro" id="IPR033942">
    <property type="entry name" value="IMPase"/>
</dbReference>
<proteinExistence type="inferred from homology"/>
<keyword evidence="9" id="KW-1185">Reference proteome</keyword>
<evidence type="ECO:0000256" key="1">
    <source>
        <dbReference type="ARBA" id="ARBA00001033"/>
    </source>
</evidence>
<organism evidence="8 9">
    <name type="scientific">Lujinxingia litoralis</name>
    <dbReference type="NCBI Taxonomy" id="2211119"/>
    <lineage>
        <taxon>Bacteria</taxon>
        <taxon>Deltaproteobacteria</taxon>
        <taxon>Bradymonadales</taxon>
        <taxon>Lujinxingiaceae</taxon>
        <taxon>Lujinxingia</taxon>
    </lineage>
</organism>
<evidence type="ECO:0000256" key="6">
    <source>
        <dbReference type="PIRSR" id="PIRSR600760-2"/>
    </source>
</evidence>
<dbReference type="GO" id="GO:0006020">
    <property type="term" value="P:inositol metabolic process"/>
    <property type="evidence" value="ECO:0007669"/>
    <property type="project" value="TreeGrafter"/>
</dbReference>
<evidence type="ECO:0000256" key="5">
    <source>
        <dbReference type="ARBA" id="ARBA00022842"/>
    </source>
</evidence>
<dbReference type="InterPro" id="IPR022337">
    <property type="entry name" value="Inositol_monophosphatase_SuhB"/>
</dbReference>
<evidence type="ECO:0000256" key="7">
    <source>
        <dbReference type="RuleBase" id="RU364068"/>
    </source>
</evidence>
<dbReference type="RefSeq" id="WP_111730110.1">
    <property type="nucleotide sequence ID" value="NZ_QHKO01000005.1"/>
</dbReference>
<comment type="similarity">
    <text evidence="7">Belongs to the inositol monophosphatase superfamily.</text>
</comment>
<evidence type="ECO:0000256" key="3">
    <source>
        <dbReference type="ARBA" id="ARBA00022723"/>
    </source>
</evidence>
<dbReference type="Proteomes" id="UP000249169">
    <property type="component" value="Unassembled WGS sequence"/>
</dbReference>
<evidence type="ECO:0000256" key="4">
    <source>
        <dbReference type="ARBA" id="ARBA00022801"/>
    </source>
</evidence>
<feature type="binding site" evidence="6">
    <location>
        <position position="67"/>
    </location>
    <ligand>
        <name>Mg(2+)</name>
        <dbReference type="ChEBI" id="CHEBI:18420"/>
        <label>1</label>
        <note>catalytic</note>
    </ligand>
</feature>
<feature type="binding site" evidence="6">
    <location>
        <position position="91"/>
    </location>
    <ligand>
        <name>Mg(2+)</name>
        <dbReference type="ChEBI" id="CHEBI:18420"/>
        <label>1</label>
        <note>catalytic</note>
    </ligand>
</feature>